<gene>
    <name evidence="1" type="ORF">BN1050_00356</name>
</gene>
<accession>A0A078M3P2</accession>
<dbReference type="EMBL" id="LN483073">
    <property type="protein sequence ID" value="CDZ99907.1"/>
    <property type="molecule type" value="Genomic_DNA"/>
</dbReference>
<name>A0A078M3P2_9BACL</name>
<proteinExistence type="predicted"/>
<organism evidence="1">
    <name type="scientific">Metalysinibacillus saudimassiliensis</name>
    <dbReference type="NCBI Taxonomy" id="1461583"/>
    <lineage>
        <taxon>Bacteria</taxon>
        <taxon>Bacillati</taxon>
        <taxon>Bacillota</taxon>
        <taxon>Bacilli</taxon>
        <taxon>Bacillales</taxon>
        <taxon>Caryophanaceae</taxon>
        <taxon>Metalysinibacillus</taxon>
    </lineage>
</organism>
<reference evidence="1" key="1">
    <citation type="submission" date="2014-07" db="EMBL/GenBank/DDBJ databases">
        <authorList>
            <person name="Urmite Genomes Urmite Genomes"/>
        </authorList>
    </citation>
    <scope>NUCLEOTIDE SEQUENCE</scope>
    <source>
        <strain evidence="1">13S34_air</strain>
    </source>
</reference>
<dbReference type="HOGENOM" id="CLU_1553406_0_0_9"/>
<protein>
    <submittedName>
        <fullName evidence="1">Uncharacterized protein</fullName>
    </submittedName>
</protein>
<sequence length="174" mass="19826">MMAIKTTKGDLLDVMSLQEQIDHIVFDYMDTSVRHEIAHEQLNELFTEVQQYFASYIMKNNGVLPDASTYWLMFVSCVSQLSYFLSITTFTTAQQSADKTQAVQYAELAVATLPQMKNEDDELLVDEMNEKYTALIEDETKMREVVASLATARNDVATSLRLFAHYVTQHTVTS</sequence>
<dbReference type="PATRIC" id="fig|1461583.4.peg.329"/>
<dbReference type="AlphaFoldDB" id="A0A078M3P2"/>
<evidence type="ECO:0000313" key="1">
    <source>
        <dbReference type="EMBL" id="CDZ99907.1"/>
    </source>
</evidence>